<accession>A0A514E9Q6</accession>
<proteinExistence type="predicted"/>
<name>A0A514E9Q6_9XANT</name>
<sequence length="159" mass="17715">MNYPSPVKFIAAIDKSLGSASGSVIREAFQIKEFDLRPIIEGVIGEKEFVNKSLGIQLEFEDAGLREPSAYHDVGEGPWILTHAVFRAGLNGSPRYRGEIPYGVRFELSRQQIKEFLGEPSTSNIVADVWDKGSHRLVVNYDVKSQEVKLVGLQAPIRE</sequence>
<dbReference type="RefSeq" id="WP_142741744.1">
    <property type="nucleotide sequence ID" value="NZ_CP038228.1"/>
</dbReference>
<gene>
    <name evidence="1" type="ORF">E4A48_01285</name>
</gene>
<evidence type="ECO:0000313" key="2">
    <source>
        <dbReference type="Proteomes" id="UP000319349"/>
    </source>
</evidence>
<keyword evidence="2" id="KW-1185">Reference proteome</keyword>
<evidence type="ECO:0000313" key="1">
    <source>
        <dbReference type="EMBL" id="QDI02513.1"/>
    </source>
</evidence>
<organism evidence="1 2">
    <name type="scientific">Xanthomonas cerealis pv. cerealis</name>
    <dbReference type="NCBI Taxonomy" id="152263"/>
    <lineage>
        <taxon>Bacteria</taxon>
        <taxon>Pseudomonadati</taxon>
        <taxon>Pseudomonadota</taxon>
        <taxon>Gammaproteobacteria</taxon>
        <taxon>Lysobacterales</taxon>
        <taxon>Lysobacteraceae</taxon>
        <taxon>Xanthomonas</taxon>
        <taxon>Xanthomonas translucens group</taxon>
        <taxon>Xanthomonas cerealis</taxon>
    </lineage>
</organism>
<protein>
    <submittedName>
        <fullName evidence="1">Uncharacterized protein</fullName>
    </submittedName>
</protein>
<dbReference type="Proteomes" id="UP000319349">
    <property type="component" value="Chromosome"/>
</dbReference>
<reference evidence="1 2" key="1">
    <citation type="submission" date="2019-03" db="EMBL/GenBank/DDBJ databases">
        <title>Tal1 in Xanthomonas translucens pv. cerealis Contributes to Virulence in Bacterial Leaf Streak of Wheat.</title>
        <authorList>
            <person name="Shah S.M.A."/>
            <person name="Haq F."/>
            <person name="Ma W."/>
            <person name="Xu X."/>
            <person name="Wang S."/>
            <person name="Xu Z."/>
            <person name="Zou L."/>
            <person name="Zhu B."/>
            <person name="Chen G."/>
        </authorList>
    </citation>
    <scope>NUCLEOTIDE SEQUENCE [LARGE SCALE GENOMIC DNA]</scope>
    <source>
        <strain evidence="1 2">01</strain>
    </source>
</reference>
<dbReference type="EMBL" id="CP038228">
    <property type="protein sequence ID" value="QDI02513.1"/>
    <property type="molecule type" value="Genomic_DNA"/>
</dbReference>
<dbReference type="AlphaFoldDB" id="A0A514E9Q6"/>